<dbReference type="Proteomes" id="UP000751852">
    <property type="component" value="Unassembled WGS sequence"/>
</dbReference>
<evidence type="ECO:0000313" key="2">
    <source>
        <dbReference type="Proteomes" id="UP000751852"/>
    </source>
</evidence>
<sequence>MAMTEQEAFTLISLVSDSYNMEFNETKYQTWSSILIKEGHYESSLRKLKKYIKESQYKPTLADVLAIKPQGVVMKETAIEETHEYKVKHDAEYAEEWRKIQERGRAFIRELRSND</sequence>
<name>A0ABS0T8W3_9STAP</name>
<keyword evidence="2" id="KW-1185">Reference proteome</keyword>
<comment type="caution">
    <text evidence="1">The sequence shown here is derived from an EMBL/GenBank/DDBJ whole genome shotgun (WGS) entry which is preliminary data.</text>
</comment>
<reference evidence="1 2" key="1">
    <citation type="submission" date="2020-04" db="EMBL/GenBank/DDBJ databases">
        <title>Staphylococcus species from domestic dog.</title>
        <authorList>
            <person name="Paterson G.K."/>
        </authorList>
    </citation>
    <scope>NUCLEOTIDE SEQUENCE [LARGE SCALE GENOMIC DNA]</scope>
    <source>
        <strain evidence="1 2">H16/1A</strain>
    </source>
</reference>
<evidence type="ECO:0008006" key="3">
    <source>
        <dbReference type="Google" id="ProtNLM"/>
    </source>
</evidence>
<dbReference type="EMBL" id="JABANU010000013">
    <property type="protein sequence ID" value="MBI5975180.1"/>
    <property type="molecule type" value="Genomic_DNA"/>
</dbReference>
<accession>A0ABS0T8W3</accession>
<dbReference type="Gene3D" id="1.10.8.200">
    <property type="entry name" value="Replisome organizer (g39p helicase loader/inhibitor protein)"/>
    <property type="match status" value="1"/>
</dbReference>
<evidence type="ECO:0000313" key="1">
    <source>
        <dbReference type="EMBL" id="MBI5975180.1"/>
    </source>
</evidence>
<dbReference type="RefSeq" id="WP_198617960.1">
    <property type="nucleotide sequence ID" value="NZ_JABANU010000013.1"/>
</dbReference>
<gene>
    <name evidence="1" type="ORF">HHH54_06135</name>
</gene>
<organism evidence="1 2">
    <name type="scientific">Staphylococcus canis</name>
    <dbReference type="NCBI Taxonomy" id="2724942"/>
    <lineage>
        <taxon>Bacteria</taxon>
        <taxon>Bacillati</taxon>
        <taxon>Bacillota</taxon>
        <taxon>Bacilli</taxon>
        <taxon>Bacillales</taxon>
        <taxon>Staphylococcaceae</taxon>
        <taxon>Staphylococcus</taxon>
    </lineage>
</organism>
<proteinExistence type="predicted"/>
<protein>
    <recommendedName>
        <fullName evidence="3">Replicative helicase inhibitor G39P N-terminal domain-containing protein</fullName>
    </recommendedName>
</protein>